<gene>
    <name evidence="2" type="ORF">H9864_03180</name>
</gene>
<dbReference type="AlphaFoldDB" id="A0A9E2KKR0"/>
<accession>A0A9E2KKR0</accession>
<evidence type="ECO:0000313" key="3">
    <source>
        <dbReference type="Proteomes" id="UP000824178"/>
    </source>
</evidence>
<organism evidence="2 3">
    <name type="scientific">Candidatus Faecalibacterium intestinavium</name>
    <dbReference type="NCBI Taxonomy" id="2838580"/>
    <lineage>
        <taxon>Bacteria</taxon>
        <taxon>Bacillati</taxon>
        <taxon>Bacillota</taxon>
        <taxon>Clostridia</taxon>
        <taxon>Eubacteriales</taxon>
        <taxon>Oscillospiraceae</taxon>
        <taxon>Faecalibacterium</taxon>
    </lineage>
</organism>
<evidence type="ECO:0000313" key="2">
    <source>
        <dbReference type="EMBL" id="MBU3819362.1"/>
    </source>
</evidence>
<comment type="caution">
    <text evidence="2">The sequence shown here is derived from an EMBL/GenBank/DDBJ whole genome shotgun (WGS) entry which is preliminary data.</text>
</comment>
<evidence type="ECO:0000256" key="1">
    <source>
        <dbReference type="SAM" id="MobiDB-lite"/>
    </source>
</evidence>
<name>A0A9E2KKR0_9FIRM</name>
<dbReference type="Proteomes" id="UP000824178">
    <property type="component" value="Unassembled WGS sequence"/>
</dbReference>
<sequence>MVGLYGLYGMGGSISASGRERSVAAAGLPQGAVSGAQNPAVSQPIPPVTAAPSASREEPGSTTLTGAAAAPCYREGGDPAALAVQGRIQYLSPEEVDKEIEKAKSAQEVMEEGECQTCKERKYQDGSNDPGVSFKTPTNVAPELAASAVRGHEQEHVVREQAQARREGREVVSQSVTYHTAICPECGRVYVSGGTTRTSTRAVSEQPTPDAAQAAFGGFSAVA</sequence>
<protein>
    <submittedName>
        <fullName evidence="2">Uncharacterized protein</fullName>
    </submittedName>
</protein>
<feature type="region of interest" description="Disordered" evidence="1">
    <location>
        <begin position="31"/>
        <end position="64"/>
    </location>
</feature>
<proteinExistence type="predicted"/>
<reference evidence="2" key="1">
    <citation type="journal article" date="2021" name="PeerJ">
        <title>Extensive microbial diversity within the chicken gut microbiome revealed by metagenomics and culture.</title>
        <authorList>
            <person name="Gilroy R."/>
            <person name="Ravi A."/>
            <person name="Getino M."/>
            <person name="Pursley I."/>
            <person name="Horton D.L."/>
            <person name="Alikhan N.F."/>
            <person name="Baker D."/>
            <person name="Gharbi K."/>
            <person name="Hall N."/>
            <person name="Watson M."/>
            <person name="Adriaenssens E.M."/>
            <person name="Foster-Nyarko E."/>
            <person name="Jarju S."/>
            <person name="Secka A."/>
            <person name="Antonio M."/>
            <person name="Oren A."/>
            <person name="Chaudhuri R.R."/>
            <person name="La Ragione R."/>
            <person name="Hildebrand F."/>
            <person name="Pallen M.J."/>
        </authorList>
    </citation>
    <scope>NUCLEOTIDE SEQUENCE</scope>
    <source>
        <strain evidence="2">742</strain>
    </source>
</reference>
<reference evidence="2" key="2">
    <citation type="submission" date="2021-04" db="EMBL/GenBank/DDBJ databases">
        <authorList>
            <person name="Gilroy R."/>
        </authorList>
    </citation>
    <scope>NUCLEOTIDE SEQUENCE</scope>
    <source>
        <strain evidence="2">742</strain>
    </source>
</reference>
<dbReference type="EMBL" id="JAHLFH010000060">
    <property type="protein sequence ID" value="MBU3819362.1"/>
    <property type="molecule type" value="Genomic_DNA"/>
</dbReference>